<reference evidence="1" key="1">
    <citation type="journal article" date="2014" name="Front. Microbiol.">
        <title>High frequency of phylogenetically diverse reductive dehalogenase-homologous genes in deep subseafloor sedimentary metagenomes.</title>
        <authorList>
            <person name="Kawai M."/>
            <person name="Futagami T."/>
            <person name="Toyoda A."/>
            <person name="Takaki Y."/>
            <person name="Nishi S."/>
            <person name="Hori S."/>
            <person name="Arai W."/>
            <person name="Tsubouchi T."/>
            <person name="Morono Y."/>
            <person name="Uchiyama I."/>
            <person name="Ito T."/>
            <person name="Fujiyama A."/>
            <person name="Inagaki F."/>
            <person name="Takami H."/>
        </authorList>
    </citation>
    <scope>NUCLEOTIDE SEQUENCE</scope>
    <source>
        <strain evidence="1">Expedition CK06-06</strain>
    </source>
</reference>
<protein>
    <submittedName>
        <fullName evidence="1">Uncharacterized protein</fullName>
    </submittedName>
</protein>
<dbReference type="Gene3D" id="3.30.479.10">
    <property type="entry name" value="6-pyruvoyl tetrahydropterin synthase/QueD"/>
    <property type="match status" value="1"/>
</dbReference>
<dbReference type="EMBL" id="BARS01043731">
    <property type="protein sequence ID" value="GAG41537.1"/>
    <property type="molecule type" value="Genomic_DNA"/>
</dbReference>
<comment type="caution">
    <text evidence="1">The sequence shown here is derived from an EMBL/GenBank/DDBJ whole genome shotgun (WGS) entry which is preliminary data.</text>
</comment>
<dbReference type="AlphaFoldDB" id="X0Y2F8"/>
<accession>X0Y2F8</accession>
<evidence type="ECO:0000313" key="1">
    <source>
        <dbReference type="EMBL" id="GAG41537.1"/>
    </source>
</evidence>
<dbReference type="SUPFAM" id="SSF55620">
    <property type="entry name" value="Tetrahydrobiopterin biosynthesis enzymes-like"/>
    <property type="match status" value="1"/>
</dbReference>
<sequence>MTAMTSLTESKVWIIDGNPTAENLAGLLADKLQAAMANHNDIIISKLVLWETPTCSATWERSS</sequence>
<gene>
    <name evidence="1" type="ORF">S01H1_66155</name>
</gene>
<name>X0Y2F8_9ZZZZ</name>
<dbReference type="InterPro" id="IPR007115">
    <property type="entry name" value="6-PTP_synth/QueD"/>
</dbReference>
<proteinExistence type="predicted"/>
<dbReference type="Pfam" id="PF01242">
    <property type="entry name" value="PTPS"/>
    <property type="match status" value="1"/>
</dbReference>
<organism evidence="1">
    <name type="scientific">marine sediment metagenome</name>
    <dbReference type="NCBI Taxonomy" id="412755"/>
    <lineage>
        <taxon>unclassified sequences</taxon>
        <taxon>metagenomes</taxon>
        <taxon>ecological metagenomes</taxon>
    </lineage>
</organism>
<dbReference type="InterPro" id="IPR038418">
    <property type="entry name" value="6-PTP_synth/QueD_sf"/>
</dbReference>